<dbReference type="InterPro" id="IPR027405">
    <property type="entry name" value="YidB-like"/>
</dbReference>
<gene>
    <name evidence="2" type="ORF">AVDCRST_MAG27-3363</name>
</gene>
<dbReference type="AlphaFoldDB" id="A0A6J4JC51"/>
<dbReference type="InterPro" id="IPR045372">
    <property type="entry name" value="YidB"/>
</dbReference>
<proteinExistence type="predicted"/>
<name>A0A6J4JC51_9PROT</name>
<dbReference type="Gene3D" id="1.10.10.690">
    <property type="entry name" value="YidB-like"/>
    <property type="match status" value="1"/>
</dbReference>
<feature type="region of interest" description="Disordered" evidence="1">
    <location>
        <begin position="38"/>
        <end position="60"/>
    </location>
</feature>
<accession>A0A6J4JC51</accession>
<evidence type="ECO:0000313" key="2">
    <source>
        <dbReference type="EMBL" id="CAA9275074.1"/>
    </source>
</evidence>
<organism evidence="2">
    <name type="scientific">uncultured Craurococcus sp</name>
    <dbReference type="NCBI Taxonomy" id="1135998"/>
    <lineage>
        <taxon>Bacteria</taxon>
        <taxon>Pseudomonadati</taxon>
        <taxon>Pseudomonadota</taxon>
        <taxon>Alphaproteobacteria</taxon>
        <taxon>Acetobacterales</taxon>
        <taxon>Acetobacteraceae</taxon>
        <taxon>Craurococcus</taxon>
        <taxon>environmental samples</taxon>
    </lineage>
</organism>
<dbReference type="Pfam" id="PF20159">
    <property type="entry name" value="YidB"/>
    <property type="match status" value="1"/>
</dbReference>
<sequence length="200" mass="19730">MSENLFGRSGGGLAGGLSGGMKAAAVALLVQQLMKHSGGQAAPSSMPMPQGSPMGGGQMGGLGGGLGGLLGGLLGGGAAGGMLGGGAAGGLLNGLGGLLGGLRNQGFEQHVDSWVQPGPNQHVSPDELSRAFDPQDIDAAAQQAGTDRGTLMNEVSRVLPEMVDRMTPHGRLPQHEGEVHGGSMGGLLNSIFGGGHNPQR</sequence>
<protein>
    <recommendedName>
        <fullName evidence="3">DUF937 domain-containing protein</fullName>
    </recommendedName>
</protein>
<evidence type="ECO:0000256" key="1">
    <source>
        <dbReference type="SAM" id="MobiDB-lite"/>
    </source>
</evidence>
<dbReference type="SUPFAM" id="SSF140804">
    <property type="entry name" value="YidB-like"/>
    <property type="match status" value="1"/>
</dbReference>
<evidence type="ECO:0008006" key="3">
    <source>
        <dbReference type="Google" id="ProtNLM"/>
    </source>
</evidence>
<dbReference type="EMBL" id="CADCTD010000151">
    <property type="protein sequence ID" value="CAA9275074.1"/>
    <property type="molecule type" value="Genomic_DNA"/>
</dbReference>
<reference evidence="2" key="1">
    <citation type="submission" date="2020-02" db="EMBL/GenBank/DDBJ databases">
        <authorList>
            <person name="Meier V. D."/>
        </authorList>
    </citation>
    <scope>NUCLEOTIDE SEQUENCE</scope>
    <source>
        <strain evidence="2">AVDCRST_MAG27</strain>
    </source>
</reference>